<keyword evidence="1" id="KW-0472">Membrane</keyword>
<organism evidence="2 3">
    <name type="scientific">Rhamnusium bicolor</name>
    <dbReference type="NCBI Taxonomy" id="1586634"/>
    <lineage>
        <taxon>Eukaryota</taxon>
        <taxon>Metazoa</taxon>
        <taxon>Ecdysozoa</taxon>
        <taxon>Arthropoda</taxon>
        <taxon>Hexapoda</taxon>
        <taxon>Insecta</taxon>
        <taxon>Pterygota</taxon>
        <taxon>Neoptera</taxon>
        <taxon>Endopterygota</taxon>
        <taxon>Coleoptera</taxon>
        <taxon>Polyphaga</taxon>
        <taxon>Cucujiformia</taxon>
        <taxon>Chrysomeloidea</taxon>
        <taxon>Cerambycidae</taxon>
        <taxon>Lepturinae</taxon>
        <taxon>Rhagiini</taxon>
        <taxon>Rhamnusium</taxon>
    </lineage>
</organism>
<evidence type="ECO:0000313" key="2">
    <source>
        <dbReference type="EMBL" id="KAJ8953218.1"/>
    </source>
</evidence>
<keyword evidence="1" id="KW-0812">Transmembrane</keyword>
<proteinExistence type="predicted"/>
<keyword evidence="1" id="KW-1133">Transmembrane helix</keyword>
<dbReference type="SUPFAM" id="SSF103473">
    <property type="entry name" value="MFS general substrate transporter"/>
    <property type="match status" value="1"/>
</dbReference>
<comment type="caution">
    <text evidence="2">The sequence shown here is derived from an EMBL/GenBank/DDBJ whole genome shotgun (WGS) entry which is preliminary data.</text>
</comment>
<dbReference type="InterPro" id="IPR036259">
    <property type="entry name" value="MFS_trans_sf"/>
</dbReference>
<evidence type="ECO:0000256" key="1">
    <source>
        <dbReference type="SAM" id="Phobius"/>
    </source>
</evidence>
<feature type="transmembrane region" description="Helical" evidence="1">
    <location>
        <begin position="12"/>
        <end position="32"/>
    </location>
</feature>
<dbReference type="AlphaFoldDB" id="A0AAV8YQF5"/>
<evidence type="ECO:0000313" key="3">
    <source>
        <dbReference type="Proteomes" id="UP001162156"/>
    </source>
</evidence>
<feature type="transmembrane region" description="Helical" evidence="1">
    <location>
        <begin position="52"/>
        <end position="71"/>
    </location>
</feature>
<gene>
    <name evidence="2" type="ORF">NQ314_007383</name>
</gene>
<evidence type="ECO:0008006" key="4">
    <source>
        <dbReference type="Google" id="ProtNLM"/>
    </source>
</evidence>
<dbReference type="Proteomes" id="UP001162156">
    <property type="component" value="Unassembled WGS sequence"/>
</dbReference>
<accession>A0AAV8YQF5</accession>
<sequence>MYYGAYGFPNNLETFGLISGLWTSTFALGAFIGPSISGILYDNIGFRNSSMFIVGTHLFVGFAVATFLCYSKSHSAYIEIKDEKLASIDGDSVYVKSQHQTSVTESMRR</sequence>
<name>A0AAV8YQF5_9CUCU</name>
<dbReference type="Gene3D" id="1.20.1250.20">
    <property type="entry name" value="MFS general substrate transporter like domains"/>
    <property type="match status" value="1"/>
</dbReference>
<reference evidence="2" key="1">
    <citation type="journal article" date="2023" name="Insect Mol. Biol.">
        <title>Genome sequencing provides insights into the evolution of gene families encoding plant cell wall-degrading enzymes in longhorned beetles.</title>
        <authorList>
            <person name="Shin N.R."/>
            <person name="Okamura Y."/>
            <person name="Kirsch R."/>
            <person name="Pauchet Y."/>
        </authorList>
    </citation>
    <scope>NUCLEOTIDE SEQUENCE</scope>
    <source>
        <strain evidence="2">RBIC_L_NR</strain>
    </source>
</reference>
<dbReference type="EMBL" id="JANEYF010001977">
    <property type="protein sequence ID" value="KAJ8953218.1"/>
    <property type="molecule type" value="Genomic_DNA"/>
</dbReference>
<keyword evidence="3" id="KW-1185">Reference proteome</keyword>
<protein>
    <recommendedName>
        <fullName evidence="4">Major facilitator superfamily (MFS) profile domain-containing protein</fullName>
    </recommendedName>
</protein>